<dbReference type="Proteomes" id="UP001200544">
    <property type="component" value="Unassembled WGS sequence"/>
</dbReference>
<keyword evidence="3" id="KW-0328">Glycosyltransferase</keyword>
<reference evidence="2 4" key="1">
    <citation type="submission" date="2015-09" db="EMBL/GenBank/DDBJ databases">
        <authorList>
            <consortium name="Pathogen Informatics"/>
        </authorList>
    </citation>
    <scope>NUCLEOTIDE SEQUENCE [LARGE SCALE GENOMIC DNA]</scope>
    <source>
        <strain evidence="2 4">2789STDY5834945</strain>
    </source>
</reference>
<organism evidence="2 4">
    <name type="scientific">Bacteroides thetaiotaomicron</name>
    <dbReference type="NCBI Taxonomy" id="818"/>
    <lineage>
        <taxon>Bacteria</taxon>
        <taxon>Pseudomonadati</taxon>
        <taxon>Bacteroidota</taxon>
        <taxon>Bacteroidia</taxon>
        <taxon>Bacteroidales</taxon>
        <taxon>Bacteroidaceae</taxon>
        <taxon>Bacteroides</taxon>
    </lineage>
</organism>
<evidence type="ECO:0000259" key="1">
    <source>
        <dbReference type="Pfam" id="PF00534"/>
    </source>
</evidence>
<dbReference type="InterPro" id="IPR001296">
    <property type="entry name" value="Glyco_trans_1"/>
</dbReference>
<dbReference type="Proteomes" id="UP000095541">
    <property type="component" value="Unassembled WGS sequence"/>
</dbReference>
<keyword evidence="2" id="KW-0808">Transferase</keyword>
<protein>
    <submittedName>
        <fullName evidence="2">Glycosyltransferase</fullName>
        <ecNumber evidence="3">2.4.-.-</ecNumber>
    </submittedName>
</protein>
<evidence type="ECO:0000313" key="3">
    <source>
        <dbReference type="EMBL" id="MCE9238160.1"/>
    </source>
</evidence>
<evidence type="ECO:0000313" key="2">
    <source>
        <dbReference type="EMBL" id="CUP86417.1"/>
    </source>
</evidence>
<gene>
    <name evidence="2" type="ORF">ERS852557_01959</name>
    <name evidence="3" type="ORF">K0H07_13515</name>
</gene>
<name>A0A174RRV7_BACT4</name>
<reference evidence="3" key="2">
    <citation type="submission" date="2021-07" db="EMBL/GenBank/DDBJ databases">
        <title>Comparative genomics of Bacteroides fragilis group isolates reveals species-dependent resistance mechanisms and validates clinical tools for resistance prediction.</title>
        <authorList>
            <person name="Wallace M.J."/>
            <person name="Jean S."/>
            <person name="Wallace M.A."/>
            <person name="Carey-Ann B.D."/>
            <person name="Dantas G."/>
        </authorList>
    </citation>
    <scope>NUCLEOTIDE SEQUENCE</scope>
    <source>
        <strain evidence="3">BJH_160</strain>
    </source>
</reference>
<dbReference type="EMBL" id="CZBI01000002">
    <property type="protein sequence ID" value="CUP86417.1"/>
    <property type="molecule type" value="Genomic_DNA"/>
</dbReference>
<dbReference type="SUPFAM" id="SSF53756">
    <property type="entry name" value="UDP-Glycosyltransferase/glycogen phosphorylase"/>
    <property type="match status" value="1"/>
</dbReference>
<dbReference type="EMBL" id="JAHYQA010000006">
    <property type="protein sequence ID" value="MCE9238160.1"/>
    <property type="molecule type" value="Genomic_DNA"/>
</dbReference>
<dbReference type="PANTHER" id="PTHR12526:SF630">
    <property type="entry name" value="GLYCOSYLTRANSFERASE"/>
    <property type="match status" value="1"/>
</dbReference>
<dbReference type="RefSeq" id="WP_055218273.1">
    <property type="nucleotide sequence ID" value="NZ_CAXSMB010000008.1"/>
</dbReference>
<dbReference type="Gene3D" id="3.40.50.2000">
    <property type="entry name" value="Glycogen Phosphorylase B"/>
    <property type="match status" value="2"/>
</dbReference>
<proteinExistence type="predicted"/>
<dbReference type="Pfam" id="PF00534">
    <property type="entry name" value="Glycos_transf_1"/>
    <property type="match status" value="1"/>
</dbReference>
<evidence type="ECO:0000313" key="4">
    <source>
        <dbReference type="Proteomes" id="UP000095541"/>
    </source>
</evidence>
<accession>A0A174RRV7</accession>
<feature type="domain" description="Glycosyl transferase family 1" evidence="1">
    <location>
        <begin position="183"/>
        <end position="353"/>
    </location>
</feature>
<dbReference type="PANTHER" id="PTHR12526">
    <property type="entry name" value="GLYCOSYLTRANSFERASE"/>
    <property type="match status" value="1"/>
</dbReference>
<dbReference type="EC" id="2.4.-.-" evidence="3"/>
<dbReference type="GO" id="GO:0016757">
    <property type="term" value="F:glycosyltransferase activity"/>
    <property type="evidence" value="ECO:0007669"/>
    <property type="project" value="UniProtKB-KW"/>
</dbReference>
<sequence length="375" mass="42743">MKKIGKFYILAWNFSYGSASSNRLLAYANSAADMGYDVHIVAFLRLMKRDCHPKKGVSIKGLLPCRISSGILSKLVSLFTTIWFLLTEVKKEDRLLLYSSPEYLFFCLMFKRKQTYFEVTECPDLFHPRTYPFSYYKKLWKRLKGIFVISDNLKQYFVDHGVEPERVHVINMIVDFSRFEGVKKNPDAEKYIAYCGNVNKDNKDGVGELIASFVRYHEKYPDRKLYIIGPIVSKEQKEEYENYLDSLNALDSVVFTGAVSPSLIPQYFVNAEMLVLARPDNVQARYGFPTKLGEYLLSERPVVLTEVGNISNFLTDGQSAYIAQPGNIESISNKMMGVSSDSENANIVGNAGKDVAMRDFNSATETEKLLSIMFE</sequence>
<dbReference type="AlphaFoldDB" id="A0A174RRV7"/>